<dbReference type="Proteomes" id="UP000235162">
    <property type="component" value="Unassembled WGS sequence"/>
</dbReference>
<dbReference type="GO" id="GO:0004075">
    <property type="term" value="F:biotin carboxylase activity"/>
    <property type="evidence" value="ECO:0007669"/>
    <property type="project" value="UniProtKB-EC"/>
</dbReference>
<dbReference type="InterPro" id="IPR050856">
    <property type="entry name" value="Biotin_carboxylase_complex"/>
</dbReference>
<feature type="domain" description="ATP-grasp" evidence="15">
    <location>
        <begin position="122"/>
        <end position="319"/>
    </location>
</feature>
<dbReference type="InterPro" id="IPR001882">
    <property type="entry name" value="Biotin_BS"/>
</dbReference>
<keyword evidence="18" id="KW-1185">Reference proteome</keyword>
<dbReference type="Pfam" id="PF02786">
    <property type="entry name" value="CPSase_L_D2"/>
    <property type="match status" value="1"/>
</dbReference>
<name>A0AAP8SPP5_9GAMM</name>
<evidence type="ECO:0000256" key="10">
    <source>
        <dbReference type="ARBA" id="ARBA00023267"/>
    </source>
</evidence>
<evidence type="ECO:0000256" key="1">
    <source>
        <dbReference type="ARBA" id="ARBA00001953"/>
    </source>
</evidence>
<dbReference type="PROSITE" id="PS50979">
    <property type="entry name" value="BC"/>
    <property type="match status" value="1"/>
</dbReference>
<keyword evidence="8 13" id="KW-0067">ATP-binding</keyword>
<dbReference type="Gene3D" id="2.40.50.100">
    <property type="match status" value="1"/>
</dbReference>
<feature type="domain" description="Biotin carboxylation" evidence="16">
    <location>
        <begin position="3"/>
        <end position="448"/>
    </location>
</feature>
<dbReference type="Pfam" id="PF00364">
    <property type="entry name" value="Biotin_lipoyl"/>
    <property type="match status" value="1"/>
</dbReference>
<dbReference type="SUPFAM" id="SSF51230">
    <property type="entry name" value="Single hybrid motif"/>
    <property type="match status" value="1"/>
</dbReference>
<dbReference type="InterPro" id="IPR005479">
    <property type="entry name" value="CPAse_ATP-bd"/>
</dbReference>
<dbReference type="PANTHER" id="PTHR18866">
    <property type="entry name" value="CARBOXYLASE:PYRUVATE/ACETYL-COA/PROPIONYL-COA CARBOXYLASE"/>
    <property type="match status" value="1"/>
</dbReference>
<dbReference type="PROSITE" id="PS50975">
    <property type="entry name" value="ATP_GRASP"/>
    <property type="match status" value="1"/>
</dbReference>
<evidence type="ECO:0000313" key="18">
    <source>
        <dbReference type="Proteomes" id="UP000235162"/>
    </source>
</evidence>
<dbReference type="InterPro" id="IPR011053">
    <property type="entry name" value="Single_hybrid_motif"/>
</dbReference>
<dbReference type="FunFam" id="3.40.50.20:FF:000010">
    <property type="entry name" value="Propionyl-CoA carboxylase subunit alpha"/>
    <property type="match status" value="1"/>
</dbReference>
<dbReference type="InterPro" id="IPR011761">
    <property type="entry name" value="ATP-grasp"/>
</dbReference>
<evidence type="ECO:0000256" key="4">
    <source>
        <dbReference type="ARBA" id="ARBA00011750"/>
    </source>
</evidence>
<evidence type="ECO:0000256" key="7">
    <source>
        <dbReference type="ARBA" id="ARBA00022741"/>
    </source>
</evidence>
<accession>A0AAP8SPP5</accession>
<dbReference type="PROSITE" id="PS00867">
    <property type="entry name" value="CPSASE_2"/>
    <property type="match status" value="1"/>
</dbReference>
<dbReference type="InterPro" id="IPR000089">
    <property type="entry name" value="Biotin_lipoyl"/>
</dbReference>
<dbReference type="GO" id="GO:0046872">
    <property type="term" value="F:metal ion binding"/>
    <property type="evidence" value="ECO:0007669"/>
    <property type="project" value="InterPro"/>
</dbReference>
<dbReference type="SMART" id="SM00878">
    <property type="entry name" value="Biotin_carb_C"/>
    <property type="match status" value="1"/>
</dbReference>
<evidence type="ECO:0000256" key="9">
    <source>
        <dbReference type="ARBA" id="ARBA00022946"/>
    </source>
</evidence>
<evidence type="ECO:0000256" key="8">
    <source>
        <dbReference type="ARBA" id="ARBA00022840"/>
    </source>
</evidence>
<dbReference type="EMBL" id="PKUR01000001">
    <property type="protein sequence ID" value="PLW87719.1"/>
    <property type="molecule type" value="Genomic_DNA"/>
</dbReference>
<dbReference type="PROSITE" id="PS00866">
    <property type="entry name" value="CPSASE_1"/>
    <property type="match status" value="1"/>
</dbReference>
<evidence type="ECO:0000256" key="2">
    <source>
        <dbReference type="ARBA" id="ARBA00003761"/>
    </source>
</evidence>
<keyword evidence="6" id="KW-0436">Ligase</keyword>
<comment type="cofactor">
    <cofactor evidence="1">
        <name>biotin</name>
        <dbReference type="ChEBI" id="CHEBI:57586"/>
    </cofactor>
</comment>
<dbReference type="InterPro" id="IPR011054">
    <property type="entry name" value="Rudment_hybrid_motif"/>
</dbReference>
<dbReference type="AlphaFoldDB" id="A0AAP8SPP5"/>
<dbReference type="SUPFAM" id="SSF56059">
    <property type="entry name" value="Glutathione synthetase ATP-binding domain-like"/>
    <property type="match status" value="1"/>
</dbReference>
<comment type="catalytic activity">
    <reaction evidence="12">
        <text>N(6)-biotinyl-L-lysyl-[protein] + hydrogencarbonate + ATP = N(6)-carboxybiotinyl-L-lysyl-[protein] + ADP + phosphate + H(+)</text>
        <dbReference type="Rhea" id="RHEA:13501"/>
        <dbReference type="Rhea" id="RHEA-COMP:10505"/>
        <dbReference type="Rhea" id="RHEA-COMP:10506"/>
        <dbReference type="ChEBI" id="CHEBI:15378"/>
        <dbReference type="ChEBI" id="CHEBI:17544"/>
        <dbReference type="ChEBI" id="CHEBI:30616"/>
        <dbReference type="ChEBI" id="CHEBI:43474"/>
        <dbReference type="ChEBI" id="CHEBI:83144"/>
        <dbReference type="ChEBI" id="CHEBI:83145"/>
        <dbReference type="ChEBI" id="CHEBI:456216"/>
        <dbReference type="EC" id="6.3.4.14"/>
    </reaction>
</comment>
<dbReference type="InterPro" id="IPR005482">
    <property type="entry name" value="Biotin_COase_C"/>
</dbReference>
<evidence type="ECO:0000313" key="17">
    <source>
        <dbReference type="EMBL" id="PLW87719.1"/>
    </source>
</evidence>
<dbReference type="FunFam" id="2.40.50.100:FF:000003">
    <property type="entry name" value="Acetyl-CoA carboxylase biotin carboxyl carrier protein"/>
    <property type="match status" value="1"/>
</dbReference>
<evidence type="ECO:0000256" key="12">
    <source>
        <dbReference type="ARBA" id="ARBA00048600"/>
    </source>
</evidence>
<evidence type="ECO:0000259" key="16">
    <source>
        <dbReference type="PROSITE" id="PS50979"/>
    </source>
</evidence>
<dbReference type="InterPro" id="IPR005481">
    <property type="entry name" value="BC-like_N"/>
</dbReference>
<dbReference type="PROSITE" id="PS50968">
    <property type="entry name" value="BIOTINYL_LIPOYL"/>
    <property type="match status" value="1"/>
</dbReference>
<sequence>MSKITKLLIANRGEIAVRVIRTARDMGYRTVAVYSEADANALHVSEADQAVCIGPAAVNESYLVADNILKAARLTGADAIHPGYGFLSENADFSRACEDAGIVFIGPRPDAIELMGSKRLSKIAMIEAGVPCIPGYQDADQSDDTLLAKAADIGFPLMVKASAGGGGRGMRLVFEARELAEQIRTARSEAESAFGSGELILERAVLEPRHVEIQVFADEHGNAVYLGERDCSIQRRHQKVVEEAPSPFVDPQLRQRMGEAAVNAAKACNYRGAGTVEFLVDKDKNFYFLEMNTRLQVEHPVTELITGQDLVAWQLKVASGEQLPLTQDEVSLSGHAVEVRLYAEDPRNNFMPQTGTVRLWEYPERAGLRMDHGIQQGQEVSPFYDPMIAKVIAYGSDRAEAIRRLASAVQDTQLLGMNNNKLFLQNVLRHEVFAQGEATTAFIEQHFSADISMDQKKPRQATLARAALLFQAQATAAGPGSDASWHNPAAAATTYQLAFDGQAQAIAITEGNGSYEVAVGEERHSLTLVALSDSECVYIDNGVRESMRFAFAGNTLYLDDGTGHFIIENVTYQPAAAAGGAGSGQLKASMDGAIVDVLVTEGDTVEAGQTLVVLEAMKMEHALKAGISGIVTAISCETGQQVKSKQLLATIEGEQSDD</sequence>
<protein>
    <recommendedName>
        <fullName evidence="5">Biotin carboxylase</fullName>
    </recommendedName>
    <alternativeName>
        <fullName evidence="11">Acetyl-coenzyme A carboxylase biotin carboxylase subunit A</fullName>
    </alternativeName>
</protein>
<keyword evidence="7 13" id="KW-0547">Nucleotide-binding</keyword>
<comment type="pathway">
    <text evidence="3">Lipid metabolism; malonyl-CoA biosynthesis; malonyl-CoA from acetyl-CoA: step 1/1.</text>
</comment>
<proteinExistence type="predicted"/>
<feature type="domain" description="Lipoyl-binding" evidence="14">
    <location>
        <begin position="575"/>
        <end position="652"/>
    </location>
</feature>
<evidence type="ECO:0000256" key="11">
    <source>
        <dbReference type="ARBA" id="ARBA00033786"/>
    </source>
</evidence>
<keyword evidence="10" id="KW-0092">Biotin</keyword>
<reference evidence="17 18" key="1">
    <citation type="submission" date="2018-01" db="EMBL/GenBank/DDBJ databases">
        <title>The draft genome sequence of Halioglobus japonicus S1-36.</title>
        <authorList>
            <person name="Du Z.-J."/>
            <person name="Shi M.-J."/>
        </authorList>
    </citation>
    <scope>NUCLEOTIDE SEQUENCE [LARGE SCALE GENOMIC DNA]</scope>
    <source>
        <strain evidence="17 18">S1-36</strain>
    </source>
</reference>
<dbReference type="FunFam" id="3.30.470.20:FF:000028">
    <property type="entry name" value="Methylcrotonoyl-CoA carboxylase subunit alpha, mitochondrial"/>
    <property type="match status" value="1"/>
</dbReference>
<gene>
    <name evidence="17" type="ORF">C0029_03855</name>
</gene>
<dbReference type="GO" id="GO:0005524">
    <property type="term" value="F:ATP binding"/>
    <property type="evidence" value="ECO:0007669"/>
    <property type="project" value="UniProtKB-UniRule"/>
</dbReference>
<evidence type="ECO:0000256" key="5">
    <source>
        <dbReference type="ARBA" id="ARBA00017242"/>
    </source>
</evidence>
<dbReference type="SUPFAM" id="SSF51246">
    <property type="entry name" value="Rudiment single hybrid motif"/>
    <property type="match status" value="1"/>
</dbReference>
<dbReference type="Pfam" id="PF02785">
    <property type="entry name" value="Biotin_carb_C"/>
    <property type="match status" value="1"/>
</dbReference>
<dbReference type="SUPFAM" id="SSF52440">
    <property type="entry name" value="PreATP-grasp domain"/>
    <property type="match status" value="1"/>
</dbReference>
<organism evidence="17 18">
    <name type="scientific">Halioglobus japonicus</name>
    <dbReference type="NCBI Taxonomy" id="930805"/>
    <lineage>
        <taxon>Bacteria</taxon>
        <taxon>Pseudomonadati</taxon>
        <taxon>Pseudomonadota</taxon>
        <taxon>Gammaproteobacteria</taxon>
        <taxon>Cellvibrionales</taxon>
        <taxon>Halieaceae</taxon>
        <taxon>Halioglobus</taxon>
    </lineage>
</organism>
<dbReference type="PROSITE" id="PS00188">
    <property type="entry name" value="BIOTIN"/>
    <property type="match status" value="1"/>
</dbReference>
<dbReference type="InterPro" id="IPR016185">
    <property type="entry name" value="PreATP-grasp_dom_sf"/>
</dbReference>
<evidence type="ECO:0000256" key="13">
    <source>
        <dbReference type="PROSITE-ProRule" id="PRU00409"/>
    </source>
</evidence>
<dbReference type="NCBIfam" id="NF006367">
    <property type="entry name" value="PRK08591.1"/>
    <property type="match status" value="1"/>
</dbReference>
<comment type="subunit">
    <text evidence="4">Acetyl-CoA carboxylase is a heterohexamer of biotin carboxyl carrier protein, biotin carboxylase and the two subunits of carboxyl transferase in a 2:2 complex.</text>
</comment>
<dbReference type="CDD" id="cd06850">
    <property type="entry name" value="biotinyl_domain"/>
    <property type="match status" value="1"/>
</dbReference>
<evidence type="ECO:0000259" key="15">
    <source>
        <dbReference type="PROSITE" id="PS50975"/>
    </source>
</evidence>
<comment type="caution">
    <text evidence="17">The sequence shown here is derived from an EMBL/GenBank/DDBJ whole genome shotgun (WGS) entry which is preliminary data.</text>
</comment>
<keyword evidence="9" id="KW-0809">Transit peptide</keyword>
<evidence type="ECO:0000256" key="3">
    <source>
        <dbReference type="ARBA" id="ARBA00004956"/>
    </source>
</evidence>
<comment type="function">
    <text evidence="2">This protein is a component of the acetyl coenzyme A carboxylase complex; first, biotin carboxylase catalyzes the carboxylation of the carrier protein and then the transcarboxylase transfers the carboxyl group to form malonyl-CoA.</text>
</comment>
<dbReference type="Gene3D" id="3.30.470.20">
    <property type="entry name" value="ATP-grasp fold, B domain"/>
    <property type="match status" value="1"/>
</dbReference>
<dbReference type="KEGG" id="hja:BST95_14330"/>
<evidence type="ECO:0000256" key="6">
    <source>
        <dbReference type="ARBA" id="ARBA00022598"/>
    </source>
</evidence>
<evidence type="ECO:0000259" key="14">
    <source>
        <dbReference type="PROSITE" id="PS50968"/>
    </source>
</evidence>
<dbReference type="Pfam" id="PF00289">
    <property type="entry name" value="Biotin_carb_N"/>
    <property type="match status" value="1"/>
</dbReference>
<dbReference type="InterPro" id="IPR011764">
    <property type="entry name" value="Biotin_carboxylation_dom"/>
</dbReference>
<dbReference type="FunFam" id="3.30.1490.20:FF:000003">
    <property type="entry name" value="acetyl-CoA carboxylase isoform X1"/>
    <property type="match status" value="1"/>
</dbReference>
<dbReference type="RefSeq" id="WP_084200258.1">
    <property type="nucleotide sequence ID" value="NZ_BMYL01000001.1"/>
</dbReference>
<dbReference type="PANTHER" id="PTHR18866:SF33">
    <property type="entry name" value="METHYLCROTONOYL-COA CARBOXYLASE SUBUNIT ALPHA, MITOCHONDRIAL-RELATED"/>
    <property type="match status" value="1"/>
</dbReference>